<sequence length="404" mass="44473">MLRLHPTAIILSHDEIQKELKERSPKSNTVPEHVPTTWDYTTSLHDTRDKGKQPAIVSSSPTMLSGHHAIVAALQGLSLGASNSIDDLNAGYISGSERSLPHDGGLDVSSDFFPTPAAITDSFDGEGGSETATATASMTTTTVPATPGGSGAGRVQRWISRTPVDGELFGRHGNLNWNLEDYDEEWQYESDNVLEDIEYLPDDEDDAAGIVQTEDERRGGDPLLRAPTDAFRTLAHRQLDGVAEMDGDDDDGDNVMIETPRRSGIASPNSEYGPRTRSPANWANNTDHRDFARDVFAYLHGSPSRQMPLTEGSVGLDLGRGSSSAFQPSPMGPDIFAFANVAHSIHRYFSESSRRRFRIHDPTTPVDPEEYSEDSDEEISPEQLAILEERKRRMQMEAARRIIR</sequence>
<feature type="region of interest" description="Disordered" evidence="1">
    <location>
        <begin position="120"/>
        <end position="153"/>
    </location>
</feature>
<feature type="compositionally biased region" description="Acidic residues" evidence="1">
    <location>
        <begin position="367"/>
        <end position="380"/>
    </location>
</feature>
<dbReference type="AlphaFoldDB" id="A0A4S2MZA1"/>
<feature type="compositionally biased region" description="Low complexity" evidence="1">
    <location>
        <begin position="129"/>
        <end position="147"/>
    </location>
</feature>
<dbReference type="EMBL" id="ML220116">
    <property type="protein sequence ID" value="TGZ82132.1"/>
    <property type="molecule type" value="Genomic_DNA"/>
</dbReference>
<gene>
    <name evidence="2" type="ORF">EX30DRAFT_363234</name>
</gene>
<dbReference type="OrthoDB" id="5362528at2759"/>
<evidence type="ECO:0000313" key="3">
    <source>
        <dbReference type="Proteomes" id="UP000298138"/>
    </source>
</evidence>
<accession>A0A4S2MZA1</accession>
<keyword evidence="3" id="KW-1185">Reference proteome</keyword>
<organism evidence="2 3">
    <name type="scientific">Ascodesmis nigricans</name>
    <dbReference type="NCBI Taxonomy" id="341454"/>
    <lineage>
        <taxon>Eukaryota</taxon>
        <taxon>Fungi</taxon>
        <taxon>Dikarya</taxon>
        <taxon>Ascomycota</taxon>
        <taxon>Pezizomycotina</taxon>
        <taxon>Pezizomycetes</taxon>
        <taxon>Pezizales</taxon>
        <taxon>Ascodesmidaceae</taxon>
        <taxon>Ascodesmis</taxon>
    </lineage>
</organism>
<proteinExistence type="predicted"/>
<dbReference type="Proteomes" id="UP000298138">
    <property type="component" value="Unassembled WGS sequence"/>
</dbReference>
<dbReference type="InParanoid" id="A0A4S2MZA1"/>
<protein>
    <submittedName>
        <fullName evidence="2">Uncharacterized protein</fullName>
    </submittedName>
</protein>
<name>A0A4S2MZA1_9PEZI</name>
<feature type="region of interest" description="Disordered" evidence="1">
    <location>
        <begin position="258"/>
        <end position="286"/>
    </location>
</feature>
<feature type="region of interest" description="Disordered" evidence="1">
    <location>
        <begin position="359"/>
        <end position="380"/>
    </location>
</feature>
<evidence type="ECO:0000313" key="2">
    <source>
        <dbReference type="EMBL" id="TGZ82132.1"/>
    </source>
</evidence>
<reference evidence="2 3" key="1">
    <citation type="submission" date="2019-04" db="EMBL/GenBank/DDBJ databases">
        <title>Comparative genomics and transcriptomics to analyze fruiting body development in filamentous ascomycetes.</title>
        <authorList>
            <consortium name="DOE Joint Genome Institute"/>
            <person name="Lutkenhaus R."/>
            <person name="Traeger S."/>
            <person name="Breuer J."/>
            <person name="Kuo A."/>
            <person name="Lipzen A."/>
            <person name="Pangilinan J."/>
            <person name="Dilworth D."/>
            <person name="Sandor L."/>
            <person name="Poggeler S."/>
            <person name="Barry K."/>
            <person name="Grigoriev I.V."/>
            <person name="Nowrousian M."/>
        </authorList>
    </citation>
    <scope>NUCLEOTIDE SEQUENCE [LARGE SCALE GENOMIC DNA]</scope>
    <source>
        <strain evidence="2 3">CBS 389.68</strain>
    </source>
</reference>
<evidence type="ECO:0000256" key="1">
    <source>
        <dbReference type="SAM" id="MobiDB-lite"/>
    </source>
</evidence>